<dbReference type="InterPro" id="IPR019108">
    <property type="entry name" value="Caa3_assmbl_CtaG-rel"/>
</dbReference>
<evidence type="ECO:0000256" key="1">
    <source>
        <dbReference type="ARBA" id="ARBA00004651"/>
    </source>
</evidence>
<feature type="transmembrane region" description="Helical" evidence="6">
    <location>
        <begin position="44"/>
        <end position="62"/>
    </location>
</feature>
<gene>
    <name evidence="7" type="primary">ctaG</name>
    <name evidence="7" type="ORF">WDJ61_06235</name>
</gene>
<dbReference type="Proteomes" id="UP001387364">
    <property type="component" value="Chromosome"/>
</dbReference>
<evidence type="ECO:0000256" key="3">
    <source>
        <dbReference type="ARBA" id="ARBA00022692"/>
    </source>
</evidence>
<dbReference type="InterPro" id="IPR014108">
    <property type="entry name" value="Caa3-assmbl_CtaG"/>
</dbReference>
<name>A0ABZ2N910_9BACI</name>
<evidence type="ECO:0000313" key="7">
    <source>
        <dbReference type="EMBL" id="WXB94224.1"/>
    </source>
</evidence>
<sequence>MPIGIFGFQALWSPLFMLVLAFMSVLFFLITVKWRKDFKESEPLTIRQACLFVTAILVLYAIKGSPIDLMGHIMFSYHMLQMAVLYLVVPPLLIKATPWWVWKAVIELPVINKVFNFFTKPLIALIFFNGMFSFYHMPLIFDYIKMSETLHGLYTFILFIFAIFMWWPLVNEQPHRKQMAGLKKVGYIFANGILLTPACGLIIFADTPLYSTYSDAGSWLKAMELCVPVTTLQGLNLSGPELFSNMPVVEDQQLGGIIMKIIQEIVYGFILAKVFFEWYRNEQRDAEAITKEALARHQSNLSK</sequence>
<keyword evidence="8" id="KW-1185">Reference proteome</keyword>
<protein>
    <submittedName>
        <fullName evidence="7">Cytochrome c oxidase assembly factor CtaG</fullName>
    </submittedName>
</protein>
<evidence type="ECO:0000256" key="6">
    <source>
        <dbReference type="SAM" id="Phobius"/>
    </source>
</evidence>
<keyword evidence="3 6" id="KW-0812">Transmembrane</keyword>
<accession>A0ABZ2N910</accession>
<dbReference type="Pfam" id="PF09678">
    <property type="entry name" value="Caa3_CtaG"/>
    <property type="match status" value="1"/>
</dbReference>
<reference evidence="7 8" key="1">
    <citation type="submission" date="2024-02" db="EMBL/GenBank/DDBJ databases">
        <title>Seven novel Bacillus-like species.</title>
        <authorList>
            <person name="Liu G."/>
        </authorList>
    </citation>
    <scope>NUCLEOTIDE SEQUENCE [LARGE SCALE GENOMIC DNA]</scope>
    <source>
        <strain evidence="7 8">FJAT-52991</strain>
    </source>
</reference>
<proteinExistence type="predicted"/>
<evidence type="ECO:0000256" key="2">
    <source>
        <dbReference type="ARBA" id="ARBA00022475"/>
    </source>
</evidence>
<feature type="transmembrane region" description="Helical" evidence="6">
    <location>
        <begin position="254"/>
        <end position="276"/>
    </location>
</feature>
<feature type="transmembrane region" description="Helical" evidence="6">
    <location>
        <begin position="185"/>
        <end position="205"/>
    </location>
</feature>
<keyword evidence="5 6" id="KW-0472">Membrane</keyword>
<evidence type="ECO:0000256" key="5">
    <source>
        <dbReference type="ARBA" id="ARBA00023136"/>
    </source>
</evidence>
<feature type="transmembrane region" description="Helical" evidence="6">
    <location>
        <begin position="82"/>
        <end position="102"/>
    </location>
</feature>
<keyword evidence="2" id="KW-1003">Cell membrane</keyword>
<dbReference type="EMBL" id="CP147404">
    <property type="protein sequence ID" value="WXB94224.1"/>
    <property type="molecule type" value="Genomic_DNA"/>
</dbReference>
<dbReference type="RefSeq" id="WP_338753869.1">
    <property type="nucleotide sequence ID" value="NZ_CP147404.1"/>
</dbReference>
<feature type="transmembrane region" description="Helical" evidence="6">
    <location>
        <begin position="153"/>
        <end position="170"/>
    </location>
</feature>
<feature type="transmembrane region" description="Helical" evidence="6">
    <location>
        <begin position="12"/>
        <end position="32"/>
    </location>
</feature>
<evidence type="ECO:0000313" key="8">
    <source>
        <dbReference type="Proteomes" id="UP001387364"/>
    </source>
</evidence>
<feature type="transmembrane region" description="Helical" evidence="6">
    <location>
        <begin position="122"/>
        <end position="141"/>
    </location>
</feature>
<dbReference type="NCBIfam" id="TIGR02737">
    <property type="entry name" value="caa3_CtaG"/>
    <property type="match status" value="1"/>
</dbReference>
<comment type="subcellular location">
    <subcellularLocation>
        <location evidence="1">Cell membrane</location>
        <topology evidence="1">Multi-pass membrane protein</topology>
    </subcellularLocation>
</comment>
<evidence type="ECO:0000256" key="4">
    <source>
        <dbReference type="ARBA" id="ARBA00022989"/>
    </source>
</evidence>
<organism evidence="7 8">
    <name type="scientific">Bacillus kandeliae</name>
    <dbReference type="NCBI Taxonomy" id="3129297"/>
    <lineage>
        <taxon>Bacteria</taxon>
        <taxon>Bacillati</taxon>
        <taxon>Bacillota</taxon>
        <taxon>Bacilli</taxon>
        <taxon>Bacillales</taxon>
        <taxon>Bacillaceae</taxon>
        <taxon>Bacillus</taxon>
    </lineage>
</organism>
<keyword evidence="4 6" id="KW-1133">Transmembrane helix</keyword>